<reference evidence="1 2" key="1">
    <citation type="submission" date="2016-11" db="EMBL/GenBank/DDBJ databases">
        <authorList>
            <consortium name="Pathogen Informatics"/>
        </authorList>
    </citation>
    <scope>NUCLEOTIDE SEQUENCE [LARGE SCALE GENOMIC DNA]</scope>
    <source>
        <strain evidence="1 2">968</strain>
    </source>
</reference>
<gene>
    <name evidence="1" type="ORF">SAMEA2275694_00122</name>
</gene>
<comment type="caution">
    <text evidence="1">The sequence shown here is derived from an EMBL/GenBank/DDBJ whole genome shotgun (WGS) entry which is preliminary data.</text>
</comment>
<dbReference type="AlphaFoldDB" id="A0A9Q7SA04"/>
<dbReference type="RefSeq" id="WP_234801083.1">
    <property type="nucleotide sequence ID" value="NZ_FSCP01000001.1"/>
</dbReference>
<organism evidence="1 2">
    <name type="scientific">Mycobacteroides abscessus subsp. bolletii</name>
    <dbReference type="NCBI Taxonomy" id="319705"/>
    <lineage>
        <taxon>Bacteria</taxon>
        <taxon>Bacillati</taxon>
        <taxon>Actinomycetota</taxon>
        <taxon>Actinomycetes</taxon>
        <taxon>Mycobacteriales</taxon>
        <taxon>Mycobacteriaceae</taxon>
        <taxon>Mycobacteroides</taxon>
        <taxon>Mycobacteroides abscessus</taxon>
    </lineage>
</organism>
<accession>A0A9Q7SA04</accession>
<proteinExistence type="predicted"/>
<evidence type="ECO:0000313" key="1">
    <source>
        <dbReference type="EMBL" id="SHW80053.1"/>
    </source>
</evidence>
<protein>
    <submittedName>
        <fullName evidence="1">Uncharacterized protein</fullName>
    </submittedName>
</protein>
<sequence>MSVRGATKDPRLSVTPKPAIAEELNEMADGTDLSKNELFNVAVDVLYFVWNVLRKGGTIGVKMPGEKEFKPYQFYIPGMTKPFSS</sequence>
<evidence type="ECO:0000313" key="2">
    <source>
        <dbReference type="Proteomes" id="UP000185183"/>
    </source>
</evidence>
<dbReference type="EMBL" id="FSFA01000001">
    <property type="protein sequence ID" value="SHW80053.1"/>
    <property type="molecule type" value="Genomic_DNA"/>
</dbReference>
<dbReference type="Proteomes" id="UP000185183">
    <property type="component" value="Unassembled WGS sequence"/>
</dbReference>
<name>A0A9Q7SA04_9MYCO</name>